<proteinExistence type="predicted"/>
<dbReference type="CDD" id="cd17033">
    <property type="entry name" value="DR1245-like"/>
    <property type="match status" value="1"/>
</dbReference>
<dbReference type="RefSeq" id="WP_377212236.1">
    <property type="nucleotide sequence ID" value="NZ_JBHTJV010000005.1"/>
</dbReference>
<dbReference type="Proteomes" id="UP001597101">
    <property type="component" value="Unassembled WGS sequence"/>
</dbReference>
<dbReference type="EMBL" id="JBHTJV010000005">
    <property type="protein sequence ID" value="MFD0916380.1"/>
    <property type="molecule type" value="Genomic_DNA"/>
</dbReference>
<sequence length="166" mass="18563">MSLEDFSINVGVNPVDAVESVAFANEWSFERPGEDELAVLVQGVWTDYSVSFSWMAEFEALHVACAFDMRVPDARLIETMRLMSMINEQMLFGHFDLWLQDGSVMFRHAMPLAGGAEANDQQIECLLASALNACERYYQAFQYVVWAGRSAGEALDNVLFDTVGEA</sequence>
<organism evidence="1 2">
    <name type="scientific">Pseudahrensia aquimaris</name>
    <dbReference type="NCBI Taxonomy" id="744461"/>
    <lineage>
        <taxon>Bacteria</taxon>
        <taxon>Pseudomonadati</taxon>
        <taxon>Pseudomonadota</taxon>
        <taxon>Alphaproteobacteria</taxon>
        <taxon>Hyphomicrobiales</taxon>
        <taxon>Ahrensiaceae</taxon>
        <taxon>Pseudahrensia</taxon>
    </lineage>
</organism>
<protein>
    <submittedName>
        <fullName evidence="1">YbjN domain-containing protein</fullName>
    </submittedName>
</protein>
<accession>A0ABW3FGI7</accession>
<evidence type="ECO:0000313" key="1">
    <source>
        <dbReference type="EMBL" id="MFD0916380.1"/>
    </source>
</evidence>
<dbReference type="InterPro" id="IPR019660">
    <property type="entry name" value="Put_sensory_transdc_reg_YbjN"/>
</dbReference>
<reference evidence="2" key="1">
    <citation type="journal article" date="2019" name="Int. J. Syst. Evol. Microbiol.">
        <title>The Global Catalogue of Microorganisms (GCM) 10K type strain sequencing project: providing services to taxonomists for standard genome sequencing and annotation.</title>
        <authorList>
            <consortium name="The Broad Institute Genomics Platform"/>
            <consortium name="The Broad Institute Genome Sequencing Center for Infectious Disease"/>
            <person name="Wu L."/>
            <person name="Ma J."/>
        </authorList>
    </citation>
    <scope>NUCLEOTIDE SEQUENCE [LARGE SCALE GENOMIC DNA]</scope>
    <source>
        <strain evidence="2">CCUG 60023</strain>
    </source>
</reference>
<keyword evidence="2" id="KW-1185">Reference proteome</keyword>
<gene>
    <name evidence="1" type="ORF">ACFQ14_08180</name>
</gene>
<evidence type="ECO:0000313" key="2">
    <source>
        <dbReference type="Proteomes" id="UP001597101"/>
    </source>
</evidence>
<comment type="caution">
    <text evidence="1">The sequence shown here is derived from an EMBL/GenBank/DDBJ whole genome shotgun (WGS) entry which is preliminary data.</text>
</comment>
<dbReference type="Pfam" id="PF10722">
    <property type="entry name" value="YbjN"/>
    <property type="match status" value="1"/>
</dbReference>
<name>A0ABW3FGI7_9HYPH</name>